<name>A0A921LE97_9FIRM</name>
<dbReference type="CDD" id="cd04301">
    <property type="entry name" value="NAT_SF"/>
    <property type="match status" value="1"/>
</dbReference>
<sequence length="156" mass="18120">MRVRMAEEKDIERIHSLLAQVALVHHKGRPDLFKYGKSKYTDEELKEILRDEKRPILAAVDDNDCLQGYAFCIFQQHTDSHILTDIKTLYIDDLCVEETLRGEHIGKTLYHAVLDFAREHGCYNVTLNVWSCNESAMKFYRSCGLKEQKVGMEVIL</sequence>
<dbReference type="InterPro" id="IPR000182">
    <property type="entry name" value="GNAT_dom"/>
</dbReference>
<evidence type="ECO:0000313" key="4">
    <source>
        <dbReference type="EMBL" id="HJF94374.1"/>
    </source>
</evidence>
<gene>
    <name evidence="4" type="ORF">K8V82_06230</name>
</gene>
<feature type="domain" description="N-acetyltransferase" evidence="3">
    <location>
        <begin position="1"/>
        <end position="156"/>
    </location>
</feature>
<dbReference type="AlphaFoldDB" id="A0A921LE97"/>
<dbReference type="RefSeq" id="WP_076780328.1">
    <property type="nucleotide sequence ID" value="NZ_CAUGIN010000004.1"/>
</dbReference>
<dbReference type="SUPFAM" id="SSF55729">
    <property type="entry name" value="Acyl-CoA N-acyltransferases (Nat)"/>
    <property type="match status" value="1"/>
</dbReference>
<comment type="caution">
    <text evidence="4">The sequence shown here is derived from an EMBL/GenBank/DDBJ whole genome shotgun (WGS) entry which is preliminary data.</text>
</comment>
<dbReference type="InterPro" id="IPR051016">
    <property type="entry name" value="Diverse_Substrate_AcTransf"/>
</dbReference>
<proteinExistence type="predicted"/>
<organism evidence="4 5">
    <name type="scientific">Lachnoclostridium phocaeense</name>
    <dbReference type="NCBI Taxonomy" id="1871021"/>
    <lineage>
        <taxon>Bacteria</taxon>
        <taxon>Bacillati</taxon>
        <taxon>Bacillota</taxon>
        <taxon>Clostridia</taxon>
        <taxon>Lachnospirales</taxon>
        <taxon>Lachnospiraceae</taxon>
    </lineage>
</organism>
<dbReference type="Proteomes" id="UP000769156">
    <property type="component" value="Unassembled WGS sequence"/>
</dbReference>
<reference evidence="4" key="1">
    <citation type="journal article" date="2021" name="PeerJ">
        <title>Extensive microbial diversity within the chicken gut microbiome revealed by metagenomics and culture.</title>
        <authorList>
            <person name="Gilroy R."/>
            <person name="Ravi A."/>
            <person name="Getino M."/>
            <person name="Pursley I."/>
            <person name="Horton D.L."/>
            <person name="Alikhan N.F."/>
            <person name="Baker D."/>
            <person name="Gharbi K."/>
            <person name="Hall N."/>
            <person name="Watson M."/>
            <person name="Adriaenssens E.M."/>
            <person name="Foster-Nyarko E."/>
            <person name="Jarju S."/>
            <person name="Secka A."/>
            <person name="Antonio M."/>
            <person name="Oren A."/>
            <person name="Chaudhuri R.R."/>
            <person name="La Ragione R."/>
            <person name="Hildebrand F."/>
            <person name="Pallen M.J."/>
        </authorList>
    </citation>
    <scope>NUCLEOTIDE SEQUENCE</scope>
    <source>
        <strain evidence="4">ChiSjej5B23-16112</strain>
    </source>
</reference>
<dbReference type="InterPro" id="IPR016181">
    <property type="entry name" value="Acyl_CoA_acyltransferase"/>
</dbReference>
<dbReference type="EMBL" id="DYVY01000098">
    <property type="protein sequence ID" value="HJF94374.1"/>
    <property type="molecule type" value="Genomic_DNA"/>
</dbReference>
<reference evidence="4" key="2">
    <citation type="submission" date="2021-09" db="EMBL/GenBank/DDBJ databases">
        <authorList>
            <person name="Gilroy R."/>
        </authorList>
    </citation>
    <scope>NUCLEOTIDE SEQUENCE</scope>
    <source>
        <strain evidence="4">ChiSjej5B23-16112</strain>
    </source>
</reference>
<dbReference type="Pfam" id="PF00583">
    <property type="entry name" value="Acetyltransf_1"/>
    <property type="match status" value="1"/>
</dbReference>
<dbReference type="OrthoDB" id="9805924at2"/>
<protein>
    <submittedName>
        <fullName evidence="4">GNAT family N-acetyltransferase</fullName>
    </submittedName>
</protein>
<dbReference type="Gene3D" id="3.40.630.30">
    <property type="match status" value="1"/>
</dbReference>
<dbReference type="GO" id="GO:0008080">
    <property type="term" value="F:N-acetyltransferase activity"/>
    <property type="evidence" value="ECO:0007669"/>
    <property type="project" value="TreeGrafter"/>
</dbReference>
<dbReference type="PANTHER" id="PTHR10545:SF29">
    <property type="entry name" value="GH14572P-RELATED"/>
    <property type="match status" value="1"/>
</dbReference>
<evidence type="ECO:0000259" key="3">
    <source>
        <dbReference type="PROSITE" id="PS51186"/>
    </source>
</evidence>
<keyword evidence="1" id="KW-0808">Transferase</keyword>
<dbReference type="PANTHER" id="PTHR10545">
    <property type="entry name" value="DIAMINE N-ACETYLTRANSFERASE"/>
    <property type="match status" value="1"/>
</dbReference>
<evidence type="ECO:0000256" key="2">
    <source>
        <dbReference type="ARBA" id="ARBA00023315"/>
    </source>
</evidence>
<accession>A0A921LE97</accession>
<evidence type="ECO:0000313" key="5">
    <source>
        <dbReference type="Proteomes" id="UP000769156"/>
    </source>
</evidence>
<keyword evidence="2" id="KW-0012">Acyltransferase</keyword>
<dbReference type="PROSITE" id="PS51186">
    <property type="entry name" value="GNAT"/>
    <property type="match status" value="1"/>
</dbReference>
<evidence type="ECO:0000256" key="1">
    <source>
        <dbReference type="ARBA" id="ARBA00022679"/>
    </source>
</evidence>